<organism evidence="1">
    <name type="scientific">Arion vulgaris</name>
    <dbReference type="NCBI Taxonomy" id="1028688"/>
    <lineage>
        <taxon>Eukaryota</taxon>
        <taxon>Metazoa</taxon>
        <taxon>Spiralia</taxon>
        <taxon>Lophotrochozoa</taxon>
        <taxon>Mollusca</taxon>
        <taxon>Gastropoda</taxon>
        <taxon>Heterobranchia</taxon>
        <taxon>Euthyneura</taxon>
        <taxon>Panpulmonata</taxon>
        <taxon>Eupulmonata</taxon>
        <taxon>Stylommatophora</taxon>
        <taxon>Helicina</taxon>
        <taxon>Arionoidea</taxon>
        <taxon>Arionidae</taxon>
        <taxon>Arion</taxon>
    </lineage>
</organism>
<evidence type="ECO:0000313" key="1">
    <source>
        <dbReference type="EMBL" id="CEK79691.1"/>
    </source>
</evidence>
<protein>
    <submittedName>
        <fullName evidence="1">Uncharacterized protein</fullName>
    </submittedName>
</protein>
<proteinExistence type="predicted"/>
<gene>
    <name evidence="1" type="primary">ORF116878</name>
</gene>
<sequence length="56" mass="6284">MVQENGVPESHWRAAVSSSTSILILEKVVLYALLHSAMTLPQDNDCTMKVKLMFLH</sequence>
<dbReference type="EMBL" id="HACG01032826">
    <property type="protein sequence ID" value="CEK79691.1"/>
    <property type="molecule type" value="Transcribed_RNA"/>
</dbReference>
<reference evidence="1" key="1">
    <citation type="submission" date="2014-12" db="EMBL/GenBank/DDBJ databases">
        <title>Insight into the proteome of Arion vulgaris.</title>
        <authorList>
            <person name="Aradska J."/>
            <person name="Bulat T."/>
            <person name="Smidak R."/>
            <person name="Sarate P."/>
            <person name="Gangsoo J."/>
            <person name="Sialana F."/>
            <person name="Bilban M."/>
            <person name="Lubec G."/>
        </authorList>
    </citation>
    <scope>NUCLEOTIDE SEQUENCE</scope>
    <source>
        <tissue evidence="1">Skin</tissue>
    </source>
</reference>
<accession>A0A0B7AHY3</accession>
<dbReference type="AlphaFoldDB" id="A0A0B7AHY3"/>
<name>A0A0B7AHY3_9EUPU</name>